<feature type="transmembrane region" description="Helical" evidence="6">
    <location>
        <begin position="421"/>
        <end position="442"/>
    </location>
</feature>
<dbReference type="PANTHER" id="PTHR30250">
    <property type="entry name" value="PST FAMILY PREDICTED COLANIC ACID TRANSPORTER"/>
    <property type="match status" value="1"/>
</dbReference>
<dbReference type="PANTHER" id="PTHR30250:SF26">
    <property type="entry name" value="PSMA PROTEIN"/>
    <property type="match status" value="1"/>
</dbReference>
<feature type="transmembrane region" description="Helical" evidence="6">
    <location>
        <begin position="214"/>
        <end position="238"/>
    </location>
</feature>
<protein>
    <submittedName>
        <fullName evidence="7">Colanic acid exporter</fullName>
    </submittedName>
</protein>
<feature type="transmembrane region" description="Helical" evidence="6">
    <location>
        <begin position="327"/>
        <end position="346"/>
    </location>
</feature>
<evidence type="ECO:0000256" key="6">
    <source>
        <dbReference type="SAM" id="Phobius"/>
    </source>
</evidence>
<evidence type="ECO:0000313" key="8">
    <source>
        <dbReference type="Proteomes" id="UP000254737"/>
    </source>
</evidence>
<reference evidence="7 8" key="1">
    <citation type="submission" date="2018-06" db="EMBL/GenBank/DDBJ databases">
        <authorList>
            <consortium name="Pathogen Informatics"/>
            <person name="Doyle S."/>
        </authorList>
    </citation>
    <scope>NUCLEOTIDE SEQUENCE [LARGE SCALE GENOMIC DNA]</scope>
    <source>
        <strain evidence="7 8">NCTC13456</strain>
    </source>
</reference>
<feature type="transmembrane region" description="Helical" evidence="6">
    <location>
        <begin position="259"/>
        <end position="277"/>
    </location>
</feature>
<accession>A0A376G1K1</accession>
<feature type="transmembrane region" description="Helical" evidence="6">
    <location>
        <begin position="136"/>
        <end position="153"/>
    </location>
</feature>
<dbReference type="InterPro" id="IPR050833">
    <property type="entry name" value="Poly_Biosynth_Transport"/>
</dbReference>
<dbReference type="Pfam" id="PF01943">
    <property type="entry name" value="Polysacc_synt"/>
    <property type="match status" value="1"/>
</dbReference>
<evidence type="ECO:0000256" key="1">
    <source>
        <dbReference type="ARBA" id="ARBA00004651"/>
    </source>
</evidence>
<dbReference type="InterPro" id="IPR002797">
    <property type="entry name" value="Polysacc_synth"/>
</dbReference>
<feature type="transmembrane region" description="Helical" evidence="6">
    <location>
        <begin position="392"/>
        <end position="409"/>
    </location>
</feature>
<evidence type="ECO:0000256" key="4">
    <source>
        <dbReference type="ARBA" id="ARBA00022989"/>
    </source>
</evidence>
<keyword evidence="2" id="KW-1003">Cell membrane</keyword>
<feature type="transmembrane region" description="Helical" evidence="6">
    <location>
        <begin position="352"/>
        <end position="372"/>
    </location>
</feature>
<keyword evidence="5 6" id="KW-0472">Membrane</keyword>
<evidence type="ECO:0000256" key="3">
    <source>
        <dbReference type="ARBA" id="ARBA00022692"/>
    </source>
</evidence>
<feature type="transmembrane region" description="Helical" evidence="6">
    <location>
        <begin position="41"/>
        <end position="65"/>
    </location>
</feature>
<keyword evidence="3 6" id="KW-0812">Transmembrane</keyword>
<keyword evidence="4 6" id="KW-1133">Transmembrane helix</keyword>
<feature type="transmembrane region" description="Helical" evidence="6">
    <location>
        <begin position="297"/>
        <end position="315"/>
    </location>
</feature>
<dbReference type="Proteomes" id="UP000254737">
    <property type="component" value="Unassembled WGS sequence"/>
</dbReference>
<organism evidence="7 8">
    <name type="scientific">Empedobacter falsenii</name>
    <dbReference type="NCBI Taxonomy" id="343874"/>
    <lineage>
        <taxon>Bacteria</taxon>
        <taxon>Pseudomonadati</taxon>
        <taxon>Bacteroidota</taxon>
        <taxon>Flavobacteriia</taxon>
        <taxon>Flavobacteriales</taxon>
        <taxon>Weeksellaceae</taxon>
        <taxon>Empedobacter</taxon>
    </lineage>
</organism>
<dbReference type="GO" id="GO:0005886">
    <property type="term" value="C:plasma membrane"/>
    <property type="evidence" value="ECO:0007669"/>
    <property type="project" value="UniProtKB-SubCell"/>
</dbReference>
<comment type="subcellular location">
    <subcellularLocation>
        <location evidence="1">Cell membrane</location>
        <topology evidence="1">Multi-pass membrane protein</topology>
    </subcellularLocation>
</comment>
<evidence type="ECO:0000256" key="5">
    <source>
        <dbReference type="ARBA" id="ARBA00023136"/>
    </source>
</evidence>
<gene>
    <name evidence="7" type="ORF">NCTC13456_00481</name>
</gene>
<evidence type="ECO:0000313" key="7">
    <source>
        <dbReference type="EMBL" id="STD53413.1"/>
    </source>
</evidence>
<name>A0A376G1K1_9FLAO</name>
<proteinExistence type="predicted"/>
<feature type="transmembrane region" description="Helical" evidence="6">
    <location>
        <begin position="174"/>
        <end position="194"/>
    </location>
</feature>
<dbReference type="EMBL" id="UFXS01000001">
    <property type="protein sequence ID" value="STD53413.1"/>
    <property type="molecule type" value="Genomic_DNA"/>
</dbReference>
<evidence type="ECO:0000256" key="2">
    <source>
        <dbReference type="ARBA" id="ARBA00022475"/>
    </source>
</evidence>
<dbReference type="AlphaFoldDB" id="A0A376G1K1"/>
<sequence>MIAGIMAILDGGLTATLSREFARKDTNEKEKNKVFNTLETCYLIIVVLTIAIVFFSSSFIANHWVNVKHFSPDKISYFIKIISFEIGFQLLFRFYSGGLLGLEKQVEANMYQIGWGITRNAMILIPLLYYPRLDVFFIWQAVATFIFTIIIKLSLQKKLGQKLGAFSLKIDKRVLHNVGKFAGGMMLIALVSALNTQLDKITISKLLSLDNLGYYTLAVSLSQGLIILVNPITTALLPRLTAHYSFGEKEKASSIFREASILISVIMFSIMLTMAFFAKDLVWIWTGDLKIAEKTYLLVPIVLFSYCMIALQMLPYHVAIANGSTKINNVLGILSLIITIPGYLIFTEKYRAIGAASVFCAVQTITTFIYFYYINRQFLDLKFFKDILLKRFILPLFVATTVVFLFKLIPNIFQHNRILDLLWIGLCLCLTLIITLPIFVSLKKIGTFLQKK</sequence>